<keyword evidence="2" id="KW-1185">Reference proteome</keyword>
<dbReference type="Proteomes" id="UP000054007">
    <property type="component" value="Unassembled WGS sequence"/>
</dbReference>
<name>A0A0D7B789_9AGAR</name>
<dbReference type="EMBL" id="KN880592">
    <property type="protein sequence ID" value="KIY65391.1"/>
    <property type="molecule type" value="Genomic_DNA"/>
</dbReference>
<accession>A0A0D7B789</accession>
<evidence type="ECO:0000313" key="2">
    <source>
        <dbReference type="Proteomes" id="UP000054007"/>
    </source>
</evidence>
<gene>
    <name evidence="1" type="ORF">CYLTODRAFT_356921</name>
</gene>
<reference evidence="1 2" key="1">
    <citation type="journal article" date="2015" name="Fungal Genet. Biol.">
        <title>Evolution of novel wood decay mechanisms in Agaricales revealed by the genome sequences of Fistulina hepatica and Cylindrobasidium torrendii.</title>
        <authorList>
            <person name="Floudas D."/>
            <person name="Held B.W."/>
            <person name="Riley R."/>
            <person name="Nagy L.G."/>
            <person name="Koehler G."/>
            <person name="Ransdell A.S."/>
            <person name="Younus H."/>
            <person name="Chow J."/>
            <person name="Chiniquy J."/>
            <person name="Lipzen A."/>
            <person name="Tritt A."/>
            <person name="Sun H."/>
            <person name="Haridas S."/>
            <person name="LaButti K."/>
            <person name="Ohm R.A."/>
            <person name="Kues U."/>
            <person name="Blanchette R.A."/>
            <person name="Grigoriev I.V."/>
            <person name="Minto R.E."/>
            <person name="Hibbett D.S."/>
        </authorList>
    </citation>
    <scope>NUCLEOTIDE SEQUENCE [LARGE SCALE GENOMIC DNA]</scope>
    <source>
        <strain evidence="1 2">FP15055 ss-10</strain>
    </source>
</reference>
<protein>
    <submittedName>
        <fullName evidence="1">Uncharacterized protein</fullName>
    </submittedName>
</protein>
<evidence type="ECO:0000313" key="1">
    <source>
        <dbReference type="EMBL" id="KIY65391.1"/>
    </source>
</evidence>
<sequence length="151" mass="16599">FVQPEGEPCRISGTLYTFRLIPVMSRAVALIHPFQTSVKSGSSQPGVSLATIDSMLNAWFNGIPSSLRWDPSTETTLSGAVRLLLLTYYHLQALIHRVFINKPCPEAIPSLVICTNAARSCSRVLERIQEKEPTPLFSVNVSTDLPDLNAC</sequence>
<dbReference type="STRING" id="1314674.A0A0D7B789"/>
<feature type="non-terminal residue" evidence="1">
    <location>
        <position position="1"/>
    </location>
</feature>
<dbReference type="CDD" id="cd12148">
    <property type="entry name" value="fungal_TF_MHR"/>
    <property type="match status" value="1"/>
</dbReference>
<proteinExistence type="predicted"/>
<dbReference type="OrthoDB" id="4456959at2759"/>
<organism evidence="1 2">
    <name type="scientific">Cylindrobasidium torrendii FP15055 ss-10</name>
    <dbReference type="NCBI Taxonomy" id="1314674"/>
    <lineage>
        <taxon>Eukaryota</taxon>
        <taxon>Fungi</taxon>
        <taxon>Dikarya</taxon>
        <taxon>Basidiomycota</taxon>
        <taxon>Agaricomycotina</taxon>
        <taxon>Agaricomycetes</taxon>
        <taxon>Agaricomycetidae</taxon>
        <taxon>Agaricales</taxon>
        <taxon>Marasmiineae</taxon>
        <taxon>Physalacriaceae</taxon>
        <taxon>Cylindrobasidium</taxon>
    </lineage>
</organism>
<dbReference type="AlphaFoldDB" id="A0A0D7B789"/>